<feature type="transmembrane region" description="Helical" evidence="6">
    <location>
        <begin position="16"/>
        <end position="34"/>
    </location>
</feature>
<evidence type="ECO:0000256" key="1">
    <source>
        <dbReference type="ARBA" id="ARBA00004549"/>
    </source>
</evidence>
<proteinExistence type="inferred from homology"/>
<evidence type="ECO:0000256" key="4">
    <source>
        <dbReference type="ARBA" id="ARBA00032508"/>
    </source>
</evidence>
<comment type="similarity">
    <text evidence="2">Belongs to the peroxin-3 family.</text>
</comment>
<protein>
    <recommendedName>
        <fullName evidence="4">Peroxin-3</fullName>
    </recommendedName>
</protein>
<accession>A0A448YK63</accession>
<dbReference type="OrthoDB" id="45930at2759"/>
<evidence type="ECO:0000256" key="2">
    <source>
        <dbReference type="ARBA" id="ARBA00008933"/>
    </source>
</evidence>
<dbReference type="FunCoup" id="A0A448YK63">
    <property type="interactions" value="188"/>
</dbReference>
<keyword evidence="6" id="KW-0472">Membrane</keyword>
<dbReference type="AlphaFoldDB" id="A0A448YK63"/>
<evidence type="ECO:0000313" key="8">
    <source>
        <dbReference type="Proteomes" id="UP000290900"/>
    </source>
</evidence>
<keyword evidence="8" id="KW-1185">Reference proteome</keyword>
<evidence type="ECO:0000256" key="5">
    <source>
        <dbReference type="SAM" id="MobiDB-lite"/>
    </source>
</evidence>
<evidence type="ECO:0000256" key="3">
    <source>
        <dbReference type="ARBA" id="ARBA00023140"/>
    </source>
</evidence>
<feature type="compositionally biased region" description="Polar residues" evidence="5">
    <location>
        <begin position="119"/>
        <end position="139"/>
    </location>
</feature>
<keyword evidence="6" id="KW-1133">Transmembrane helix</keyword>
<dbReference type="EMBL" id="CAACVR010000012">
    <property type="protein sequence ID" value="VEU21325.1"/>
    <property type="molecule type" value="Genomic_DNA"/>
</dbReference>
<dbReference type="GO" id="GO:0005778">
    <property type="term" value="C:peroxisomal membrane"/>
    <property type="evidence" value="ECO:0007669"/>
    <property type="project" value="UniProtKB-SubCell"/>
</dbReference>
<dbReference type="Pfam" id="PF04882">
    <property type="entry name" value="Peroxin-3"/>
    <property type="match status" value="1"/>
</dbReference>
<reference evidence="7 8" key="1">
    <citation type="submission" date="2018-12" db="EMBL/GenBank/DDBJ databases">
        <authorList>
            <person name="Tiukova I."/>
            <person name="Dainat J."/>
        </authorList>
    </citation>
    <scope>NUCLEOTIDE SEQUENCE [LARGE SCALE GENOMIC DNA]</scope>
</reference>
<dbReference type="GO" id="GO:0030674">
    <property type="term" value="F:protein-macromolecule adaptor activity"/>
    <property type="evidence" value="ECO:0007669"/>
    <property type="project" value="TreeGrafter"/>
</dbReference>
<sequence length="448" mass="50717">MFQYWRELARRHRKKIIISTGVIAVTYLVGSYVAKKVNEFQERLKEENFAKEQVKRRFKQTQSDCYMTFLSLLPVLIEPIYEELNVEEITRELQNRRSDKSRVVSSGVAQSEVGLSTVASDDLSSADQQGRSNSNSNNEGAPEEQKKTKTELWNTLKIVSLTRFLTLLYSESLLIIYLHLQLNILSRKSYFETAVKLASQRSAKQGRDSDIIFDAAVSNVVEESTLPEQAFLSFSWWLLNKGWVQIKNVIEDSVEDVFGEINPRQELNIEEFSALINAVQQKIYARLQRLEEPSSPELIVSSLLPPPDLVFFLLQQTNDMEFLSNFNANLANGENLDKLLRELNNYLGNEQVPSILNLLVAVGISKVLDNIFGDMVAKGMASNAQSAEKDEAEEQKSAKVKLASLLASVTKQSNKLTNNSFDNDILYTLNNLQELDDLSASVYSNFDA</sequence>
<keyword evidence="6" id="KW-0812">Transmembrane</keyword>
<evidence type="ECO:0000313" key="7">
    <source>
        <dbReference type="EMBL" id="VEU21325.1"/>
    </source>
</evidence>
<dbReference type="STRING" id="13370.A0A448YK63"/>
<dbReference type="Proteomes" id="UP000290900">
    <property type="component" value="Unassembled WGS sequence"/>
</dbReference>
<dbReference type="InterPro" id="IPR006966">
    <property type="entry name" value="Peroxin-3"/>
</dbReference>
<dbReference type="PANTHER" id="PTHR28080:SF1">
    <property type="entry name" value="PEROXISOMAL BIOGENESIS FACTOR 3"/>
    <property type="match status" value="1"/>
</dbReference>
<dbReference type="PANTHER" id="PTHR28080">
    <property type="entry name" value="PEROXISOMAL BIOGENESIS FACTOR 3"/>
    <property type="match status" value="1"/>
</dbReference>
<dbReference type="InParanoid" id="A0A448YK63"/>
<name>A0A448YK63_BRENA</name>
<evidence type="ECO:0000256" key="6">
    <source>
        <dbReference type="SAM" id="Phobius"/>
    </source>
</evidence>
<feature type="region of interest" description="Disordered" evidence="5">
    <location>
        <begin position="119"/>
        <end position="147"/>
    </location>
</feature>
<keyword evidence="3" id="KW-0576">Peroxisome</keyword>
<organism evidence="7 8">
    <name type="scientific">Brettanomyces naardenensis</name>
    <name type="common">Yeast</name>
    <dbReference type="NCBI Taxonomy" id="13370"/>
    <lineage>
        <taxon>Eukaryota</taxon>
        <taxon>Fungi</taxon>
        <taxon>Dikarya</taxon>
        <taxon>Ascomycota</taxon>
        <taxon>Saccharomycotina</taxon>
        <taxon>Pichiomycetes</taxon>
        <taxon>Pichiales</taxon>
        <taxon>Pichiaceae</taxon>
        <taxon>Brettanomyces</taxon>
    </lineage>
</organism>
<gene>
    <name evidence="7" type="ORF">BRENAR_LOCUS2060</name>
</gene>
<comment type="subcellular location">
    <subcellularLocation>
        <location evidence="1">Peroxisome membrane</location>
        <topology evidence="1">Single-pass membrane protein</topology>
    </subcellularLocation>
</comment>
<dbReference type="GO" id="GO:0045046">
    <property type="term" value="P:protein import into peroxisome membrane"/>
    <property type="evidence" value="ECO:0007669"/>
    <property type="project" value="TreeGrafter"/>
</dbReference>